<feature type="region of interest" description="Disordered" evidence="1">
    <location>
        <begin position="25"/>
        <end position="55"/>
    </location>
</feature>
<feature type="compositionally biased region" description="Basic and acidic residues" evidence="1">
    <location>
        <begin position="39"/>
        <end position="50"/>
    </location>
</feature>
<dbReference type="Proteomes" id="UP001321526">
    <property type="component" value="Chromosome"/>
</dbReference>
<proteinExistence type="predicted"/>
<gene>
    <name evidence="2" type="ORF">EVC62_17760</name>
</gene>
<name>A0ABY8FK66_9GAMM</name>
<sequence length="445" mass="48941">MTPSPQCRVGCCSGACRSSSGFCSPSSSGRDCGAAATARGDRGEGKDRRQGAAGQNPCCHECEVNHLEKVEGVSHSRWLVAGKCASPIVEDGSLNKPRIRLCAVAKDEGPYLAEWVFHHLHVGFDEIHVLLNRTSDASAAVLARIGQAYPQVTFEFIDWVDLCDPSVGRKLQTIAYAKALVDARAAGVDWLMFLDIDEFWTAQDLATRVDQLIARLCGDTPRPISFLWHCELGQAQAFCALQNGAGYELSSHLKTLFPIQGIEIQHVRVHHPIFGRDVVPLDADGHPMVYSDTQPELADNSAIVPRQAYVIHRMYRSEEEYLALLLRGRPSGKQQLKTNRPGYRSHRNVKVGRRMVWPGEVFAAYDRAKRDFMQRLEISALIERDREAIRQRAARAVAMLLALVEEGDPDGATRFLRGTRHEAALAARLAAHGGADALGRTAASG</sequence>
<evidence type="ECO:0000313" key="2">
    <source>
        <dbReference type="EMBL" id="WFF43186.1"/>
    </source>
</evidence>
<keyword evidence="3" id="KW-1185">Reference proteome</keyword>
<reference evidence="2 3" key="1">
    <citation type="submission" date="2019-01" db="EMBL/GenBank/DDBJ databases">
        <title>Genome sequence of Salinicola endophyticus REST5.</title>
        <authorList>
            <person name="Nascimento F.X."/>
        </authorList>
    </citation>
    <scope>NUCLEOTIDE SEQUENCE [LARGE SCALE GENOMIC DNA]</scope>
    <source>
        <strain evidence="2 3">REST5</strain>
    </source>
</reference>
<dbReference type="EMBL" id="CP035631">
    <property type="protein sequence ID" value="WFF43186.1"/>
    <property type="molecule type" value="Genomic_DNA"/>
</dbReference>
<accession>A0ABY8FK66</accession>
<organism evidence="2 3">
    <name type="scientific">Salinicola endophyticus</name>
    <dbReference type="NCBI Taxonomy" id="1949083"/>
    <lineage>
        <taxon>Bacteria</taxon>
        <taxon>Pseudomonadati</taxon>
        <taxon>Pseudomonadota</taxon>
        <taxon>Gammaproteobacteria</taxon>
        <taxon>Oceanospirillales</taxon>
        <taxon>Halomonadaceae</taxon>
        <taxon>Salinicola</taxon>
    </lineage>
</organism>
<protein>
    <submittedName>
        <fullName evidence="2">Glycosyltransferase family 2 protein</fullName>
    </submittedName>
</protein>
<evidence type="ECO:0000313" key="3">
    <source>
        <dbReference type="Proteomes" id="UP001321526"/>
    </source>
</evidence>
<dbReference type="Pfam" id="PF13704">
    <property type="entry name" value="Glyco_tranf_2_4"/>
    <property type="match status" value="1"/>
</dbReference>
<evidence type="ECO:0000256" key="1">
    <source>
        <dbReference type="SAM" id="MobiDB-lite"/>
    </source>
</evidence>